<sequence>MAVTNDKEIREALHLKRLSAIKSAPNTIVIDELGLAHAKARIDVAVINGCIHGYEIKSGMDTLVRLPAQLELYGQCLEKLTLVCAARHIEQVDKLAPDWCGIIKVEKGPRGGISFSTVRRARQNPQIDAFQLAHLLWRPEALELLVRQGVSQTASKKSRKELYTALAETMDIQQLTAAIREFMQLRRSWRDRPAHV</sequence>
<evidence type="ECO:0000313" key="1">
    <source>
        <dbReference type="EMBL" id="QCI63945.1"/>
    </source>
</evidence>
<dbReference type="Proteomes" id="UP000298781">
    <property type="component" value="Chromosome"/>
</dbReference>
<evidence type="ECO:0000313" key="2">
    <source>
        <dbReference type="Proteomes" id="UP000298781"/>
    </source>
</evidence>
<dbReference type="RefSeq" id="WP_136959401.1">
    <property type="nucleotide sequence ID" value="NZ_CP039690.1"/>
</dbReference>
<dbReference type="InterPro" id="IPR047729">
    <property type="entry name" value="Sce7726-like"/>
</dbReference>
<reference evidence="1 2" key="1">
    <citation type="submission" date="2019-04" db="EMBL/GenBank/DDBJ databases">
        <title>Phreatobacter aquaticus sp. nov.</title>
        <authorList>
            <person name="Choi A."/>
        </authorList>
    </citation>
    <scope>NUCLEOTIDE SEQUENCE [LARGE SCALE GENOMIC DNA]</scope>
    <source>
        <strain evidence="1 2">KCTC 52518</strain>
    </source>
</reference>
<dbReference type="AlphaFoldDB" id="A0A4D7AWR6"/>
<dbReference type="OrthoDB" id="3358108at2"/>
<protein>
    <submittedName>
        <fullName evidence="1">Sce7726 family protein</fullName>
    </submittedName>
</protein>
<dbReference type="NCBIfam" id="NF033832">
    <property type="entry name" value="sce7726_fam"/>
    <property type="match status" value="1"/>
</dbReference>
<proteinExistence type="predicted"/>
<dbReference type="KEGG" id="pstg:E8M01_06610"/>
<accession>A0A4D7AWR6</accession>
<keyword evidence="2" id="KW-1185">Reference proteome</keyword>
<gene>
    <name evidence="1" type="ORF">E8M01_06610</name>
</gene>
<dbReference type="EMBL" id="CP039690">
    <property type="protein sequence ID" value="QCI63945.1"/>
    <property type="molecule type" value="Genomic_DNA"/>
</dbReference>
<organism evidence="1 2">
    <name type="scientific">Phreatobacter stygius</name>
    <dbReference type="NCBI Taxonomy" id="1940610"/>
    <lineage>
        <taxon>Bacteria</taxon>
        <taxon>Pseudomonadati</taxon>
        <taxon>Pseudomonadota</taxon>
        <taxon>Alphaproteobacteria</taxon>
        <taxon>Hyphomicrobiales</taxon>
        <taxon>Phreatobacteraceae</taxon>
        <taxon>Phreatobacter</taxon>
    </lineage>
</organism>
<name>A0A4D7AWR6_9HYPH</name>